<feature type="domain" description="PhnB-like" evidence="1">
    <location>
        <begin position="4"/>
        <end position="129"/>
    </location>
</feature>
<dbReference type="Proteomes" id="UP000334019">
    <property type="component" value="Chromosome"/>
</dbReference>
<dbReference type="PANTHER" id="PTHR33990">
    <property type="entry name" value="PROTEIN YJDN-RELATED"/>
    <property type="match status" value="1"/>
</dbReference>
<evidence type="ECO:0000313" key="2">
    <source>
        <dbReference type="EMBL" id="QGG93709.1"/>
    </source>
</evidence>
<dbReference type="InterPro" id="IPR028973">
    <property type="entry name" value="PhnB-like"/>
</dbReference>
<dbReference type="Gene3D" id="3.10.180.10">
    <property type="entry name" value="2,3-Dihydroxybiphenyl 1,2-Dioxygenase, domain 1"/>
    <property type="match status" value="1"/>
</dbReference>
<protein>
    <submittedName>
        <fullName evidence="2">VOC family protein</fullName>
    </submittedName>
</protein>
<dbReference type="RefSeq" id="WP_153757815.1">
    <property type="nucleotide sequence ID" value="NZ_CP045851.1"/>
</dbReference>
<organism evidence="2 3">
    <name type="scientific">Actinomarinicola tropica</name>
    <dbReference type="NCBI Taxonomy" id="2789776"/>
    <lineage>
        <taxon>Bacteria</taxon>
        <taxon>Bacillati</taxon>
        <taxon>Actinomycetota</taxon>
        <taxon>Acidimicrobiia</taxon>
        <taxon>Acidimicrobiales</taxon>
        <taxon>Iamiaceae</taxon>
        <taxon>Actinomarinicola</taxon>
    </lineage>
</organism>
<dbReference type="InterPro" id="IPR029068">
    <property type="entry name" value="Glyas_Bleomycin-R_OHBP_Dase"/>
</dbReference>
<dbReference type="EMBL" id="CP045851">
    <property type="protein sequence ID" value="QGG93709.1"/>
    <property type="molecule type" value="Genomic_DNA"/>
</dbReference>
<keyword evidence="3" id="KW-1185">Reference proteome</keyword>
<dbReference type="CDD" id="cd06588">
    <property type="entry name" value="PhnB_like"/>
    <property type="match status" value="1"/>
</dbReference>
<dbReference type="PANTHER" id="PTHR33990:SF1">
    <property type="entry name" value="PROTEIN YJDN"/>
    <property type="match status" value="1"/>
</dbReference>
<accession>A0A5Q2R9Z9</accession>
<evidence type="ECO:0000313" key="3">
    <source>
        <dbReference type="Proteomes" id="UP000334019"/>
    </source>
</evidence>
<dbReference type="AlphaFoldDB" id="A0A5Q2R9Z9"/>
<proteinExistence type="predicted"/>
<dbReference type="SUPFAM" id="SSF54593">
    <property type="entry name" value="Glyoxalase/Bleomycin resistance protein/Dihydroxybiphenyl dioxygenase"/>
    <property type="match status" value="1"/>
</dbReference>
<dbReference type="Pfam" id="PF06983">
    <property type="entry name" value="3-dmu-9_3-mt"/>
    <property type="match status" value="1"/>
</dbReference>
<evidence type="ECO:0000259" key="1">
    <source>
        <dbReference type="Pfam" id="PF06983"/>
    </source>
</evidence>
<reference evidence="2 3" key="1">
    <citation type="submission" date="2019-11" db="EMBL/GenBank/DDBJ databases">
        <authorList>
            <person name="He Y."/>
        </authorList>
    </citation>
    <scope>NUCLEOTIDE SEQUENCE [LARGE SCALE GENOMIC DNA]</scope>
    <source>
        <strain evidence="2 3">SCSIO 58843</strain>
    </source>
</reference>
<dbReference type="KEGG" id="atq:GH723_00495"/>
<name>A0A5Q2R9Z9_9ACTN</name>
<sequence>MSFYAYLFFSGDCRQAFEHYQQVFGGELEIMTHAEVPEGSEMPGAEDHHVMHAALKVGDATLMGSDDPTGDGGPKVGLAVTFGAPDETEAKRVFDALAEGGEVQMPFEATFFSKGFGALVDRWGVSWMIDTEEA</sequence>
<gene>
    <name evidence="2" type="ORF">GH723_00495</name>
</gene>